<proteinExistence type="predicted"/>
<reference evidence="2" key="2">
    <citation type="submission" date="2015-01" db="EMBL/GenBank/DDBJ databases">
        <title>Evolutionary Origins and Diversification of the Mycorrhizal Mutualists.</title>
        <authorList>
            <consortium name="DOE Joint Genome Institute"/>
            <consortium name="Mycorrhizal Genomics Consortium"/>
            <person name="Kohler A."/>
            <person name="Kuo A."/>
            <person name="Nagy L.G."/>
            <person name="Floudas D."/>
            <person name="Copeland A."/>
            <person name="Barry K.W."/>
            <person name="Cichocki N."/>
            <person name="Veneault-Fourrey C."/>
            <person name="LaButti K."/>
            <person name="Lindquist E.A."/>
            <person name="Lipzen A."/>
            <person name="Lundell T."/>
            <person name="Morin E."/>
            <person name="Murat C."/>
            <person name="Riley R."/>
            <person name="Ohm R."/>
            <person name="Sun H."/>
            <person name="Tunlid A."/>
            <person name="Henrissat B."/>
            <person name="Grigoriev I.V."/>
            <person name="Hibbett D.S."/>
            <person name="Martin F."/>
        </authorList>
    </citation>
    <scope>NUCLEOTIDE SEQUENCE [LARGE SCALE GENOMIC DNA]</scope>
    <source>
        <strain evidence="2">441</strain>
    </source>
</reference>
<evidence type="ECO:0000313" key="2">
    <source>
        <dbReference type="Proteomes" id="UP000054018"/>
    </source>
</evidence>
<gene>
    <name evidence="1" type="ORF">PISMIDRAFT_671681</name>
</gene>
<keyword evidence="2" id="KW-1185">Reference proteome</keyword>
<reference evidence="1 2" key="1">
    <citation type="submission" date="2014-04" db="EMBL/GenBank/DDBJ databases">
        <authorList>
            <consortium name="DOE Joint Genome Institute"/>
            <person name="Kuo A."/>
            <person name="Kohler A."/>
            <person name="Costa M.D."/>
            <person name="Nagy L.G."/>
            <person name="Floudas D."/>
            <person name="Copeland A."/>
            <person name="Barry K.W."/>
            <person name="Cichocki N."/>
            <person name="Veneault-Fourrey C."/>
            <person name="LaButti K."/>
            <person name="Lindquist E.A."/>
            <person name="Lipzen A."/>
            <person name="Lundell T."/>
            <person name="Morin E."/>
            <person name="Murat C."/>
            <person name="Sun H."/>
            <person name="Tunlid A."/>
            <person name="Henrissat B."/>
            <person name="Grigoriev I.V."/>
            <person name="Hibbett D.S."/>
            <person name="Martin F."/>
            <person name="Nordberg H.P."/>
            <person name="Cantor M.N."/>
            <person name="Hua S.X."/>
        </authorList>
    </citation>
    <scope>NUCLEOTIDE SEQUENCE [LARGE SCALE GENOMIC DNA]</scope>
    <source>
        <strain evidence="1 2">441</strain>
    </source>
</reference>
<dbReference type="AlphaFoldDB" id="A0A0D0ACD7"/>
<protein>
    <submittedName>
        <fullName evidence="1">Uncharacterized protein</fullName>
    </submittedName>
</protein>
<dbReference type="EMBL" id="KN833688">
    <property type="protein sequence ID" value="KIK29738.1"/>
    <property type="molecule type" value="Genomic_DNA"/>
</dbReference>
<sequence length="57" mass="6559">MTRHERSTMVIESATLHSGCTYSLYMRSFYSTDLRIIGGASHAYMRARSWIPPMCAR</sequence>
<organism evidence="1 2">
    <name type="scientific">Pisolithus microcarpus 441</name>
    <dbReference type="NCBI Taxonomy" id="765257"/>
    <lineage>
        <taxon>Eukaryota</taxon>
        <taxon>Fungi</taxon>
        <taxon>Dikarya</taxon>
        <taxon>Basidiomycota</taxon>
        <taxon>Agaricomycotina</taxon>
        <taxon>Agaricomycetes</taxon>
        <taxon>Agaricomycetidae</taxon>
        <taxon>Boletales</taxon>
        <taxon>Sclerodermatineae</taxon>
        <taxon>Pisolithaceae</taxon>
        <taxon>Pisolithus</taxon>
    </lineage>
</organism>
<accession>A0A0D0ACD7</accession>
<evidence type="ECO:0000313" key="1">
    <source>
        <dbReference type="EMBL" id="KIK29738.1"/>
    </source>
</evidence>
<name>A0A0D0ACD7_9AGAM</name>
<dbReference type="Proteomes" id="UP000054018">
    <property type="component" value="Unassembled WGS sequence"/>
</dbReference>
<dbReference type="HOGENOM" id="CLU_2997342_0_0_1"/>